<evidence type="ECO:0000313" key="4">
    <source>
        <dbReference type="Proteomes" id="UP001295794"/>
    </source>
</evidence>
<organism evidence="3 4">
    <name type="scientific">Mycena citricolor</name>
    <dbReference type="NCBI Taxonomy" id="2018698"/>
    <lineage>
        <taxon>Eukaryota</taxon>
        <taxon>Fungi</taxon>
        <taxon>Dikarya</taxon>
        <taxon>Basidiomycota</taxon>
        <taxon>Agaricomycotina</taxon>
        <taxon>Agaricomycetes</taxon>
        <taxon>Agaricomycetidae</taxon>
        <taxon>Agaricales</taxon>
        <taxon>Marasmiineae</taxon>
        <taxon>Mycenaceae</taxon>
        <taxon>Mycena</taxon>
    </lineage>
</organism>
<gene>
    <name evidence="3" type="ORF">MYCIT1_LOCUS17005</name>
</gene>
<reference evidence="3" key="1">
    <citation type="submission" date="2023-11" db="EMBL/GenBank/DDBJ databases">
        <authorList>
            <person name="De Vega J J."/>
            <person name="De Vega J J."/>
        </authorList>
    </citation>
    <scope>NUCLEOTIDE SEQUENCE</scope>
</reference>
<sequence length="176" mass="19398">MPVRTYRLTSLASRSDHPVGAVSAREILASLVFPQAGSDQSNASSSSRKAVIEWVVIAAVVILLGFILWKSSIFRERASAGRSFLLPPLREEWPEHPLTTTELWGYAHLGMPEARLAYPTAAYMPPESRTHGLEIGPGGRRLGLEGRYSRGKDALPAYDGRNRPPAYERTAPMQVE</sequence>
<feature type="transmembrane region" description="Helical" evidence="2">
    <location>
        <begin position="51"/>
        <end position="69"/>
    </location>
</feature>
<keyword evidence="4" id="KW-1185">Reference proteome</keyword>
<keyword evidence="2" id="KW-1133">Transmembrane helix</keyword>
<accession>A0AAD2Q3E7</accession>
<evidence type="ECO:0000313" key="3">
    <source>
        <dbReference type="EMBL" id="CAK5271733.1"/>
    </source>
</evidence>
<dbReference type="AlphaFoldDB" id="A0AAD2Q3E7"/>
<dbReference type="EMBL" id="CAVNYO010000174">
    <property type="protein sequence ID" value="CAK5271733.1"/>
    <property type="molecule type" value="Genomic_DNA"/>
</dbReference>
<protein>
    <submittedName>
        <fullName evidence="3">Uncharacterized protein</fullName>
    </submittedName>
</protein>
<proteinExistence type="predicted"/>
<evidence type="ECO:0000256" key="2">
    <source>
        <dbReference type="SAM" id="Phobius"/>
    </source>
</evidence>
<dbReference type="Proteomes" id="UP001295794">
    <property type="component" value="Unassembled WGS sequence"/>
</dbReference>
<keyword evidence="2" id="KW-0472">Membrane</keyword>
<keyword evidence="2" id="KW-0812">Transmembrane</keyword>
<comment type="caution">
    <text evidence="3">The sequence shown here is derived from an EMBL/GenBank/DDBJ whole genome shotgun (WGS) entry which is preliminary data.</text>
</comment>
<evidence type="ECO:0000256" key="1">
    <source>
        <dbReference type="SAM" id="MobiDB-lite"/>
    </source>
</evidence>
<name>A0AAD2Q3E7_9AGAR</name>
<feature type="region of interest" description="Disordered" evidence="1">
    <location>
        <begin position="153"/>
        <end position="176"/>
    </location>
</feature>